<feature type="compositionally biased region" description="Basic and acidic residues" evidence="1">
    <location>
        <begin position="298"/>
        <end position="311"/>
    </location>
</feature>
<dbReference type="Pfam" id="PF17104">
    <property type="entry name" value="YBL010C_LAA2"/>
    <property type="match status" value="1"/>
</dbReference>
<reference evidence="2 3" key="1">
    <citation type="submission" date="2019-06" db="EMBL/GenBank/DDBJ databases">
        <authorList>
            <person name="Palmer J.M."/>
        </authorList>
    </citation>
    <scope>NUCLEOTIDE SEQUENCE [LARGE SCALE GENOMIC DNA]</scope>
    <source>
        <strain evidence="2 3">TWF102</strain>
    </source>
</reference>
<dbReference type="PANTHER" id="PTHR38698">
    <property type="entry name" value="EXPRESSED PROTEIN"/>
    <property type="match status" value="1"/>
</dbReference>
<feature type="compositionally biased region" description="Polar residues" evidence="1">
    <location>
        <begin position="73"/>
        <end position="92"/>
    </location>
</feature>
<dbReference type="Proteomes" id="UP000475325">
    <property type="component" value="Unassembled WGS sequence"/>
</dbReference>
<protein>
    <submittedName>
        <fullName evidence="2">Uncharacterized protein</fullName>
    </submittedName>
</protein>
<organism evidence="2 3">
    <name type="scientific">Orbilia oligospora</name>
    <name type="common">Nematode-trapping fungus</name>
    <name type="synonym">Arthrobotrys oligospora</name>
    <dbReference type="NCBI Taxonomy" id="2813651"/>
    <lineage>
        <taxon>Eukaryota</taxon>
        <taxon>Fungi</taxon>
        <taxon>Dikarya</taxon>
        <taxon>Ascomycota</taxon>
        <taxon>Pezizomycotina</taxon>
        <taxon>Orbiliomycetes</taxon>
        <taxon>Orbiliales</taxon>
        <taxon>Orbiliaceae</taxon>
        <taxon>Orbilia</taxon>
    </lineage>
</organism>
<evidence type="ECO:0000313" key="3">
    <source>
        <dbReference type="Proteomes" id="UP000475325"/>
    </source>
</evidence>
<dbReference type="EMBL" id="WIQW01000012">
    <property type="protein sequence ID" value="KAF3106449.1"/>
    <property type="molecule type" value="Genomic_DNA"/>
</dbReference>
<feature type="region of interest" description="Disordered" evidence="1">
    <location>
        <begin position="51"/>
        <end position="142"/>
    </location>
</feature>
<name>A0A7C8JJL1_ORBOL</name>
<dbReference type="AlphaFoldDB" id="A0A7C8JJL1"/>
<dbReference type="InterPro" id="IPR031355">
    <property type="entry name" value="YBL010C/LAA2-like"/>
</dbReference>
<feature type="region of interest" description="Disordered" evidence="1">
    <location>
        <begin position="288"/>
        <end position="327"/>
    </location>
</feature>
<evidence type="ECO:0000313" key="2">
    <source>
        <dbReference type="EMBL" id="KAF3106449.1"/>
    </source>
</evidence>
<gene>
    <name evidence="2" type="ORF">TWF102_001401</name>
</gene>
<comment type="caution">
    <text evidence="2">The sequence shown here is derived from an EMBL/GenBank/DDBJ whole genome shotgun (WGS) entry which is preliminary data.</text>
</comment>
<evidence type="ECO:0000256" key="1">
    <source>
        <dbReference type="SAM" id="MobiDB-lite"/>
    </source>
</evidence>
<accession>A0A7C8JJL1</accession>
<sequence length="402" mass="44105">MSSDIGQTIEAASLDTMGPEGHVQVIPESQKPTGAPVLIAERALDDRLIQGLQEYERQSMDTQRNVSKGGEGTTLTNGHQNPNATFPTSPTDRSGLPAPGPSESDISIPPPPSMNPVQETASENSAGPVEGTLDEANDNAFDDDFDDFGETVEDGDGFDDFGDFDNATMVAEVESDSVEGIQDPPSSSLLDFTKMTSDEMRAQIDDMVSSIYLQENNSADGVPAPIPTTNSAFLTERSQSLWTQLCTPPPLQPPNWKLSRIRRLFLVSLGVPVDLDEILPADTKQKKLVLPSSSHTRKSSDTSRGDNDRSNRSSSRRRKEKEAQSKLVDMPSARILCSTSDVRLRAFTTSELEEHVKKLEEVTREASETLTYWLGKRETALGDKEAFERVIENLVEFAKKKR</sequence>
<feature type="region of interest" description="Disordered" evidence="1">
    <location>
        <begin position="1"/>
        <end position="36"/>
    </location>
</feature>
<proteinExistence type="predicted"/>
<feature type="compositionally biased region" description="Acidic residues" evidence="1">
    <location>
        <begin position="132"/>
        <end position="142"/>
    </location>
</feature>
<dbReference type="PANTHER" id="PTHR38698:SF1">
    <property type="entry name" value="FUNGAL PROTEIN"/>
    <property type="match status" value="1"/>
</dbReference>